<sequence length="114" mass="13488">MQKNQMEQEKEIRKELNTLYAEFDYIYKDYCSKEQHEELANLKKEGQPLPDNLSYDPKCEKLYYSIPSGLSTDELNDLTRLRMLKYTRNISYGVNFIVIVIVLGILLKILVNFL</sequence>
<gene>
    <name evidence="2" type="ordered locus">Cphy_3307</name>
</gene>
<keyword evidence="1" id="KW-0472">Membrane</keyword>
<dbReference type="Proteomes" id="UP000000370">
    <property type="component" value="Chromosome"/>
</dbReference>
<accession>A9KSK9</accession>
<feature type="transmembrane region" description="Helical" evidence="1">
    <location>
        <begin position="90"/>
        <end position="111"/>
    </location>
</feature>
<dbReference type="AlphaFoldDB" id="A9KSK9"/>
<dbReference type="RefSeq" id="WP_012201310.1">
    <property type="nucleotide sequence ID" value="NC_010001.1"/>
</dbReference>
<name>A9KSK9_LACP7</name>
<proteinExistence type="predicted"/>
<dbReference type="EMBL" id="CP000885">
    <property type="protein sequence ID" value="ABX43661.1"/>
    <property type="molecule type" value="Genomic_DNA"/>
</dbReference>
<dbReference type="OrthoDB" id="9928957at2"/>
<dbReference type="KEGG" id="cpy:Cphy_3307"/>
<protein>
    <submittedName>
        <fullName evidence="2">Uncharacterized protein</fullName>
    </submittedName>
</protein>
<evidence type="ECO:0000313" key="2">
    <source>
        <dbReference type="EMBL" id="ABX43661.1"/>
    </source>
</evidence>
<keyword evidence="1" id="KW-1133">Transmembrane helix</keyword>
<organism evidence="2 3">
    <name type="scientific">Lachnoclostridium phytofermentans (strain ATCC 700394 / DSM 18823 / ISDg)</name>
    <name type="common">Clostridium phytofermentans</name>
    <dbReference type="NCBI Taxonomy" id="357809"/>
    <lineage>
        <taxon>Bacteria</taxon>
        <taxon>Bacillati</taxon>
        <taxon>Bacillota</taxon>
        <taxon>Clostridia</taxon>
        <taxon>Lachnospirales</taxon>
        <taxon>Lachnospiraceae</taxon>
    </lineage>
</organism>
<dbReference type="HOGENOM" id="CLU_2116751_0_0_9"/>
<evidence type="ECO:0000256" key="1">
    <source>
        <dbReference type="SAM" id="Phobius"/>
    </source>
</evidence>
<evidence type="ECO:0000313" key="3">
    <source>
        <dbReference type="Proteomes" id="UP000000370"/>
    </source>
</evidence>
<keyword evidence="3" id="KW-1185">Reference proteome</keyword>
<keyword evidence="1" id="KW-0812">Transmembrane</keyword>
<reference evidence="3" key="1">
    <citation type="submission" date="2007-11" db="EMBL/GenBank/DDBJ databases">
        <title>Complete genome sequence of Clostridium phytofermentans ISDg.</title>
        <authorList>
            <person name="Leschine S.B."/>
            <person name="Warnick T.A."/>
            <person name="Blanchard J.L."/>
            <person name="Schnell D.J."/>
            <person name="Petit E.L."/>
            <person name="LaTouf W.G."/>
            <person name="Copeland A."/>
            <person name="Lucas S."/>
            <person name="Lapidus A."/>
            <person name="Barry K."/>
            <person name="Glavina del Rio T."/>
            <person name="Dalin E."/>
            <person name="Tice H."/>
            <person name="Pitluck S."/>
            <person name="Kiss H."/>
            <person name="Brettin T."/>
            <person name="Bruce D."/>
            <person name="Detter J.C."/>
            <person name="Han C."/>
            <person name="Kuske C."/>
            <person name="Schmutz J."/>
            <person name="Larimer F."/>
            <person name="Land M."/>
            <person name="Hauser L."/>
            <person name="Kyrpides N."/>
            <person name="Kim E.A."/>
            <person name="Richardson P."/>
        </authorList>
    </citation>
    <scope>NUCLEOTIDE SEQUENCE [LARGE SCALE GENOMIC DNA]</scope>
    <source>
        <strain evidence="3">ATCC 700394 / DSM 18823 / ISDg</strain>
    </source>
</reference>